<dbReference type="AlphaFoldDB" id="A0AAD7CRX7"/>
<dbReference type="EMBL" id="JARKIE010000264">
    <property type="protein sequence ID" value="KAJ7659985.1"/>
    <property type="molecule type" value="Genomic_DNA"/>
</dbReference>
<evidence type="ECO:0000313" key="1">
    <source>
        <dbReference type="EMBL" id="KAJ7659985.1"/>
    </source>
</evidence>
<reference evidence="1" key="1">
    <citation type="submission" date="2023-03" db="EMBL/GenBank/DDBJ databases">
        <title>Massive genome expansion in bonnet fungi (Mycena s.s.) driven by repeated elements and novel gene families across ecological guilds.</title>
        <authorList>
            <consortium name="Lawrence Berkeley National Laboratory"/>
            <person name="Harder C.B."/>
            <person name="Miyauchi S."/>
            <person name="Viragh M."/>
            <person name="Kuo A."/>
            <person name="Thoen E."/>
            <person name="Andreopoulos B."/>
            <person name="Lu D."/>
            <person name="Skrede I."/>
            <person name="Drula E."/>
            <person name="Henrissat B."/>
            <person name="Morin E."/>
            <person name="Kohler A."/>
            <person name="Barry K."/>
            <person name="LaButti K."/>
            <person name="Morin E."/>
            <person name="Salamov A."/>
            <person name="Lipzen A."/>
            <person name="Mereny Z."/>
            <person name="Hegedus B."/>
            <person name="Baldrian P."/>
            <person name="Stursova M."/>
            <person name="Weitz H."/>
            <person name="Taylor A."/>
            <person name="Grigoriev I.V."/>
            <person name="Nagy L.G."/>
            <person name="Martin F."/>
            <person name="Kauserud H."/>
        </authorList>
    </citation>
    <scope>NUCLEOTIDE SEQUENCE</scope>
    <source>
        <strain evidence="1">CBHHK067</strain>
    </source>
</reference>
<name>A0AAD7CRX7_MYCRO</name>
<accession>A0AAD7CRX7</accession>
<dbReference type="Proteomes" id="UP001221757">
    <property type="component" value="Unassembled WGS sequence"/>
</dbReference>
<protein>
    <submittedName>
        <fullName evidence="1">Uncharacterized protein</fullName>
    </submittedName>
</protein>
<keyword evidence="2" id="KW-1185">Reference proteome</keyword>
<proteinExistence type="predicted"/>
<gene>
    <name evidence="1" type="ORF">B0H17DRAFT_1095650</name>
</gene>
<evidence type="ECO:0000313" key="2">
    <source>
        <dbReference type="Proteomes" id="UP001221757"/>
    </source>
</evidence>
<organism evidence="1 2">
    <name type="scientific">Mycena rosella</name>
    <name type="common">Pink bonnet</name>
    <name type="synonym">Agaricus rosellus</name>
    <dbReference type="NCBI Taxonomy" id="1033263"/>
    <lineage>
        <taxon>Eukaryota</taxon>
        <taxon>Fungi</taxon>
        <taxon>Dikarya</taxon>
        <taxon>Basidiomycota</taxon>
        <taxon>Agaricomycotina</taxon>
        <taxon>Agaricomycetes</taxon>
        <taxon>Agaricomycetidae</taxon>
        <taxon>Agaricales</taxon>
        <taxon>Marasmiineae</taxon>
        <taxon>Mycenaceae</taxon>
        <taxon>Mycena</taxon>
    </lineage>
</organism>
<sequence length="123" mass="13566">MNTHPSAIVSAPTSGADFSPHLLLGTIPSGSSGSGNDLASGSWLSRTGGGISQTSRRYAVTLQPQCYHGRNNRHYYYWRPWQQSNSTSSSQLVSVVIGGSFGCDRYILCRREKLFIYPLLLYF</sequence>
<comment type="caution">
    <text evidence="1">The sequence shown here is derived from an EMBL/GenBank/DDBJ whole genome shotgun (WGS) entry which is preliminary data.</text>
</comment>